<organism evidence="1 2">
    <name type="scientific">Lolliginicoccus lacisalsi</name>
    <dbReference type="NCBI Taxonomy" id="2742202"/>
    <lineage>
        <taxon>Bacteria</taxon>
        <taxon>Bacillati</taxon>
        <taxon>Actinomycetota</taxon>
        <taxon>Actinomycetes</taxon>
        <taxon>Mycobacteriales</taxon>
        <taxon>Hoyosellaceae</taxon>
        <taxon>Lolliginicoccus</taxon>
    </lineage>
</organism>
<sequence>MTAPMHGEERRPVAAEGSAGVLHVEPEFLRLVAGRFRDHATTVEGLDPAAGLGALAADLPGSSSAASVPYAAGLIDQAIQIIADRAHALGDLAHGTAEDYDLTEDRFTADLGSFGGGS</sequence>
<protein>
    <recommendedName>
        <fullName evidence="3">ESX-1 secretion-associated protein</fullName>
    </recommendedName>
</protein>
<keyword evidence="2" id="KW-1185">Reference proteome</keyword>
<proteinExistence type="predicted"/>
<evidence type="ECO:0000313" key="1">
    <source>
        <dbReference type="EMBL" id="MBD8506114.1"/>
    </source>
</evidence>
<dbReference type="EMBL" id="JACYWE010000003">
    <property type="protein sequence ID" value="MBD8506114.1"/>
    <property type="molecule type" value="Genomic_DNA"/>
</dbReference>
<comment type="caution">
    <text evidence="1">The sequence shown here is derived from an EMBL/GenBank/DDBJ whole genome shotgun (WGS) entry which is preliminary data.</text>
</comment>
<dbReference type="RefSeq" id="WP_192038583.1">
    <property type="nucleotide sequence ID" value="NZ_JACYWE010000003.1"/>
</dbReference>
<name>A0A927JBG9_9ACTN</name>
<evidence type="ECO:0008006" key="3">
    <source>
        <dbReference type="Google" id="ProtNLM"/>
    </source>
</evidence>
<dbReference type="Proteomes" id="UP000642993">
    <property type="component" value="Unassembled WGS sequence"/>
</dbReference>
<dbReference type="AlphaFoldDB" id="A0A927JBG9"/>
<reference evidence="1" key="1">
    <citation type="submission" date="2020-09" db="EMBL/GenBank/DDBJ databases">
        <title>Hoyosella lacisalsi sp. nov., a halotolerant actinobacterium isolated from soil of Lake Gudzhirganskoe.</title>
        <authorList>
            <person name="Yang Q."/>
            <person name="Guo P.Y."/>
            <person name="Liu S.W."/>
            <person name="Li F.N."/>
            <person name="Sun C.H."/>
        </authorList>
    </citation>
    <scope>NUCLEOTIDE SEQUENCE</scope>
    <source>
        <strain evidence="1">G463</strain>
    </source>
</reference>
<evidence type="ECO:0000313" key="2">
    <source>
        <dbReference type="Proteomes" id="UP000642993"/>
    </source>
</evidence>
<accession>A0A927JBG9</accession>
<gene>
    <name evidence="1" type="ORF">HT102_06425</name>
</gene>